<evidence type="ECO:0000313" key="3">
    <source>
        <dbReference type="EMBL" id="KAK3920303.1"/>
    </source>
</evidence>
<reference evidence="3" key="2">
    <citation type="journal article" date="2023" name="BMC Genomics">
        <title>Pest status, molecular evolution, and epigenetic factors derived from the genome assembly of Frankliniella fusca, a thysanopteran phytovirus vector.</title>
        <authorList>
            <person name="Catto M.A."/>
            <person name="Labadie P.E."/>
            <person name="Jacobson A.L."/>
            <person name="Kennedy G.G."/>
            <person name="Srinivasan R."/>
            <person name="Hunt B.G."/>
        </authorList>
    </citation>
    <scope>NUCLEOTIDE SEQUENCE</scope>
    <source>
        <strain evidence="3">PL_HMW_Pooled</strain>
    </source>
</reference>
<dbReference type="InterPro" id="IPR032675">
    <property type="entry name" value="LRR_dom_sf"/>
</dbReference>
<dbReference type="GO" id="GO:0031398">
    <property type="term" value="P:positive regulation of protein ubiquitination"/>
    <property type="evidence" value="ECO:0007669"/>
    <property type="project" value="TreeGrafter"/>
</dbReference>
<organism evidence="3 4">
    <name type="scientific">Frankliniella fusca</name>
    <dbReference type="NCBI Taxonomy" id="407009"/>
    <lineage>
        <taxon>Eukaryota</taxon>
        <taxon>Metazoa</taxon>
        <taxon>Ecdysozoa</taxon>
        <taxon>Arthropoda</taxon>
        <taxon>Hexapoda</taxon>
        <taxon>Insecta</taxon>
        <taxon>Pterygota</taxon>
        <taxon>Neoptera</taxon>
        <taxon>Paraneoptera</taxon>
        <taxon>Thysanoptera</taxon>
        <taxon>Terebrantia</taxon>
        <taxon>Thripoidea</taxon>
        <taxon>Thripidae</taxon>
        <taxon>Frankliniella</taxon>
    </lineage>
</organism>
<keyword evidence="4" id="KW-1185">Reference proteome</keyword>
<feature type="region of interest" description="Disordered" evidence="1">
    <location>
        <begin position="253"/>
        <end position="313"/>
    </location>
</feature>
<feature type="compositionally biased region" description="Low complexity" evidence="1">
    <location>
        <begin position="253"/>
        <end position="307"/>
    </location>
</feature>
<evidence type="ECO:0000256" key="1">
    <source>
        <dbReference type="SAM" id="MobiDB-lite"/>
    </source>
</evidence>
<dbReference type="PROSITE" id="PS50181">
    <property type="entry name" value="FBOX"/>
    <property type="match status" value="1"/>
</dbReference>
<dbReference type="Gene3D" id="3.80.10.10">
    <property type="entry name" value="Ribonuclease Inhibitor"/>
    <property type="match status" value="1"/>
</dbReference>
<dbReference type="Pfam" id="PF12937">
    <property type="entry name" value="F-box-like"/>
    <property type="match status" value="1"/>
</dbReference>
<accession>A0AAE1HFS3</accession>
<gene>
    <name evidence="3" type="ORF">KUF71_009590</name>
</gene>
<protein>
    <submittedName>
        <fullName evidence="3">F-box/LRR-repeat protein 21</fullName>
    </submittedName>
</protein>
<dbReference type="Proteomes" id="UP001219518">
    <property type="component" value="Unassembled WGS sequence"/>
</dbReference>
<feature type="region of interest" description="Disordered" evidence="1">
    <location>
        <begin position="137"/>
        <end position="184"/>
    </location>
</feature>
<feature type="region of interest" description="Disordered" evidence="1">
    <location>
        <begin position="1"/>
        <end position="120"/>
    </location>
</feature>
<dbReference type="EMBL" id="JAHWGI010000994">
    <property type="protein sequence ID" value="KAK3920303.1"/>
    <property type="molecule type" value="Genomic_DNA"/>
</dbReference>
<dbReference type="Gene3D" id="1.20.1280.50">
    <property type="match status" value="1"/>
</dbReference>
<evidence type="ECO:0000313" key="4">
    <source>
        <dbReference type="Proteomes" id="UP001219518"/>
    </source>
</evidence>
<reference evidence="3" key="1">
    <citation type="submission" date="2021-07" db="EMBL/GenBank/DDBJ databases">
        <authorList>
            <person name="Catto M.A."/>
            <person name="Jacobson A."/>
            <person name="Kennedy G."/>
            <person name="Labadie P."/>
            <person name="Hunt B.G."/>
            <person name="Srinivasan R."/>
        </authorList>
    </citation>
    <scope>NUCLEOTIDE SEQUENCE</scope>
    <source>
        <strain evidence="3">PL_HMW_Pooled</strain>
        <tissue evidence="3">Head</tissue>
    </source>
</reference>
<feature type="domain" description="F-box" evidence="2">
    <location>
        <begin position="325"/>
        <end position="371"/>
    </location>
</feature>
<dbReference type="InterPro" id="IPR001810">
    <property type="entry name" value="F-box_dom"/>
</dbReference>
<feature type="compositionally biased region" description="Polar residues" evidence="1">
    <location>
        <begin position="148"/>
        <end position="166"/>
    </location>
</feature>
<dbReference type="SUPFAM" id="SSF81383">
    <property type="entry name" value="F-box domain"/>
    <property type="match status" value="1"/>
</dbReference>
<dbReference type="AlphaFoldDB" id="A0AAE1HFS3"/>
<name>A0AAE1HFS3_9NEOP</name>
<dbReference type="PANTHER" id="PTHR20933:SF4">
    <property type="entry name" value="F-BOX INVOLVED IN POLYQ PATHOGENESIS, ISOFORM A"/>
    <property type="match status" value="1"/>
</dbReference>
<comment type="caution">
    <text evidence="3">The sequence shown here is derived from an EMBL/GenBank/DDBJ whole genome shotgun (WGS) entry which is preliminary data.</text>
</comment>
<evidence type="ECO:0000259" key="2">
    <source>
        <dbReference type="PROSITE" id="PS50181"/>
    </source>
</evidence>
<proteinExistence type="predicted"/>
<feature type="compositionally biased region" description="Low complexity" evidence="1">
    <location>
        <begin position="169"/>
        <end position="184"/>
    </location>
</feature>
<feature type="compositionally biased region" description="Basic and acidic residues" evidence="1">
    <location>
        <begin position="66"/>
        <end position="75"/>
    </location>
</feature>
<dbReference type="SUPFAM" id="SSF52047">
    <property type="entry name" value="RNI-like"/>
    <property type="match status" value="1"/>
</dbReference>
<dbReference type="InterPro" id="IPR036047">
    <property type="entry name" value="F-box-like_dom_sf"/>
</dbReference>
<dbReference type="PANTHER" id="PTHR20933">
    <property type="entry name" value="F-BOX ONLY PROTEIN 33"/>
    <property type="match status" value="1"/>
</dbReference>
<feature type="compositionally biased region" description="Basic residues" evidence="1">
    <location>
        <begin position="32"/>
        <end position="42"/>
    </location>
</feature>
<dbReference type="SMART" id="SM00256">
    <property type="entry name" value="FBOX"/>
    <property type="match status" value="1"/>
</dbReference>
<sequence>MSNNIYDLEAAQGKKKGSRTALSSSSIGRASPGRHGRPKRRRLDVTTPTSPGRRRAGGGGGGEQQTDDHHDDDAGAVRGVEGASSASSATCWPHHNGRDERARVRPAPPWPREPCWPGSHGDEESWWPLGVPVGLPAAWGSDAPTPVASGQPQPTPSTVVPSGQPQPTAPSTAEVTTAPPTAASTVGNVGCWTLTASEESAQHGQQAQHEQYGQLGQHGQLGQLELYGQHGQLGQHGQQGQLGQNGQQTQLSQLGQHGRQGQHEQYGQQGQLGQRGLQTQLGQLGQHGQQGQQGEDSDGSYSSQDSAGDQRSRVFERARRVAGGEPGWSQLPAELLVGVFRLLRLRDLGRVAQVCRAWRRASQEPCLWRTAEFALGSSLRPEPTPPALVNFILERHAQHLRFVVLRTDSSAESTRGACRILARLVKCSLRTLALMSGARALDPDEQRLVSALTLVLGHSSPSLRALAVDHTLVDDPSLQALGSSSAASLQLLRCKGCPRLSPGGVLALVDHCRCLRELSLSYTLLSDDLLNALSSERHVCLES</sequence>